<comment type="subcellular location">
    <subcellularLocation>
        <location evidence="1">Cell membrane</location>
        <topology evidence="1">Multi-pass membrane protein</topology>
    </subcellularLocation>
</comment>
<dbReference type="Proteomes" id="UP000606870">
    <property type="component" value="Unassembled WGS sequence"/>
</dbReference>
<dbReference type="InterPro" id="IPR020846">
    <property type="entry name" value="MFS_dom"/>
</dbReference>
<name>A0ABR6VG53_9FIRM</name>
<evidence type="ECO:0000256" key="3">
    <source>
        <dbReference type="ARBA" id="ARBA00022692"/>
    </source>
</evidence>
<feature type="transmembrane region" description="Helical" evidence="6">
    <location>
        <begin position="274"/>
        <end position="293"/>
    </location>
</feature>
<dbReference type="Pfam" id="PF07690">
    <property type="entry name" value="MFS_1"/>
    <property type="match status" value="1"/>
</dbReference>
<feature type="transmembrane region" description="Helical" evidence="6">
    <location>
        <begin position="241"/>
        <end position="262"/>
    </location>
</feature>
<evidence type="ECO:0000313" key="8">
    <source>
        <dbReference type="EMBL" id="MBC3536191.1"/>
    </source>
</evidence>
<dbReference type="PANTHER" id="PTHR23531:SF1">
    <property type="entry name" value="QUINOLENE RESISTANCE PROTEIN NORA"/>
    <property type="match status" value="1"/>
</dbReference>
<evidence type="ECO:0000256" key="6">
    <source>
        <dbReference type="SAM" id="Phobius"/>
    </source>
</evidence>
<feature type="domain" description="Major facilitator superfamily (MFS) profile" evidence="7">
    <location>
        <begin position="10"/>
        <end position="387"/>
    </location>
</feature>
<dbReference type="EMBL" id="JACOGK010000005">
    <property type="protein sequence ID" value="MBC3536191.1"/>
    <property type="molecule type" value="Genomic_DNA"/>
</dbReference>
<protein>
    <submittedName>
        <fullName evidence="8">MFS transporter</fullName>
    </submittedName>
</protein>
<sequence>MKQSIWTRDFILVTCINFFLYVIYYQLMLWSTNYAMATWHVSIGEAGLASSVFIIGALIARMLTGHVVDILGRKRILVLAAVIYLAALPLYFVASEISLFILVRIIHGFAYGASSTAAGTIVGAIVPVARRGEGIGYFALGNTLASAIGPFLGIMLCAGGEYFNNIYECIVIAALTLVMSVILKTPEHAATAEEKEALKEISFSSFFAVKALPISVIGFFSGIAYSSILSYLGAYAQSLNLVSAGSLFFIAYAALSFLSRLFTGRMLDNYGGNVVMYPALLCLMACLLVVGFASGPLYFIIGGILLGLGFATISSVGQALSIQGIPGSQIGLATSTFFVMIDLGIGVGPYTLGAAVPAFGFSGVYFLAALIVFLSVPLYYVLISRYGMFSVRWMKVIQRKTEWQEEKKKRRSV</sequence>
<feature type="transmembrane region" description="Helical" evidence="6">
    <location>
        <begin position="109"/>
        <end position="128"/>
    </location>
</feature>
<feature type="transmembrane region" description="Helical" evidence="6">
    <location>
        <begin position="299"/>
        <end position="320"/>
    </location>
</feature>
<proteinExistence type="predicted"/>
<dbReference type="RefSeq" id="WP_186502349.1">
    <property type="nucleotide sequence ID" value="NZ_JACOGK010000005.1"/>
</dbReference>
<feature type="transmembrane region" description="Helical" evidence="6">
    <location>
        <begin position="76"/>
        <end position="103"/>
    </location>
</feature>
<keyword evidence="9" id="KW-1185">Reference proteome</keyword>
<evidence type="ECO:0000256" key="1">
    <source>
        <dbReference type="ARBA" id="ARBA00004651"/>
    </source>
</evidence>
<feature type="transmembrane region" description="Helical" evidence="6">
    <location>
        <begin position="332"/>
        <end position="352"/>
    </location>
</feature>
<accession>A0ABR6VG53</accession>
<dbReference type="PANTHER" id="PTHR23531">
    <property type="entry name" value="QUINOLENE RESISTANCE PROTEIN NORA"/>
    <property type="match status" value="1"/>
</dbReference>
<gene>
    <name evidence="8" type="ORF">H8J70_02810</name>
</gene>
<comment type="caution">
    <text evidence="8">The sequence shown here is derived from an EMBL/GenBank/DDBJ whole genome shotgun (WGS) entry which is preliminary data.</text>
</comment>
<feature type="transmembrane region" description="Helical" evidence="6">
    <location>
        <begin position="162"/>
        <end position="183"/>
    </location>
</feature>
<dbReference type="InterPro" id="IPR011701">
    <property type="entry name" value="MFS"/>
</dbReference>
<dbReference type="InterPro" id="IPR052714">
    <property type="entry name" value="MFS_Exporter"/>
</dbReference>
<feature type="transmembrane region" description="Helical" evidence="6">
    <location>
        <begin position="358"/>
        <end position="382"/>
    </location>
</feature>
<evidence type="ECO:0000256" key="2">
    <source>
        <dbReference type="ARBA" id="ARBA00022448"/>
    </source>
</evidence>
<dbReference type="InterPro" id="IPR036259">
    <property type="entry name" value="MFS_trans_sf"/>
</dbReference>
<organism evidence="8 9">
    <name type="scientific">Megasphaera hominis</name>
    <dbReference type="NCBI Taxonomy" id="159836"/>
    <lineage>
        <taxon>Bacteria</taxon>
        <taxon>Bacillati</taxon>
        <taxon>Bacillota</taxon>
        <taxon>Negativicutes</taxon>
        <taxon>Veillonellales</taxon>
        <taxon>Veillonellaceae</taxon>
        <taxon>Megasphaera</taxon>
    </lineage>
</organism>
<keyword evidence="2" id="KW-0813">Transport</keyword>
<evidence type="ECO:0000259" key="7">
    <source>
        <dbReference type="PROSITE" id="PS50850"/>
    </source>
</evidence>
<dbReference type="CDD" id="cd17489">
    <property type="entry name" value="MFS_YfcJ_like"/>
    <property type="match status" value="1"/>
</dbReference>
<keyword evidence="3 6" id="KW-0812">Transmembrane</keyword>
<feature type="transmembrane region" description="Helical" evidence="6">
    <location>
        <begin position="39"/>
        <end position="64"/>
    </location>
</feature>
<evidence type="ECO:0000256" key="5">
    <source>
        <dbReference type="ARBA" id="ARBA00023136"/>
    </source>
</evidence>
<feature type="transmembrane region" description="Helical" evidence="6">
    <location>
        <begin position="9"/>
        <end position="27"/>
    </location>
</feature>
<dbReference type="PROSITE" id="PS50850">
    <property type="entry name" value="MFS"/>
    <property type="match status" value="1"/>
</dbReference>
<evidence type="ECO:0000256" key="4">
    <source>
        <dbReference type="ARBA" id="ARBA00022989"/>
    </source>
</evidence>
<reference evidence="8 9" key="1">
    <citation type="submission" date="2020-08" db="EMBL/GenBank/DDBJ databases">
        <authorList>
            <person name="Liu C."/>
            <person name="Sun Q."/>
        </authorList>
    </citation>
    <scope>NUCLEOTIDE SEQUENCE [LARGE SCALE GENOMIC DNA]</scope>
    <source>
        <strain evidence="8 9">NSJ-59</strain>
    </source>
</reference>
<dbReference type="Gene3D" id="1.20.1250.20">
    <property type="entry name" value="MFS general substrate transporter like domains"/>
    <property type="match status" value="1"/>
</dbReference>
<feature type="transmembrane region" description="Helical" evidence="6">
    <location>
        <begin position="203"/>
        <end position="229"/>
    </location>
</feature>
<keyword evidence="4 6" id="KW-1133">Transmembrane helix</keyword>
<evidence type="ECO:0000313" key="9">
    <source>
        <dbReference type="Proteomes" id="UP000606870"/>
    </source>
</evidence>
<keyword evidence="5 6" id="KW-0472">Membrane</keyword>
<feature type="transmembrane region" description="Helical" evidence="6">
    <location>
        <begin position="135"/>
        <end position="156"/>
    </location>
</feature>
<dbReference type="SUPFAM" id="SSF103473">
    <property type="entry name" value="MFS general substrate transporter"/>
    <property type="match status" value="1"/>
</dbReference>